<comment type="similarity">
    <text evidence="3 12">Belongs to the methylenetetrahydrofolate reductase family.</text>
</comment>
<evidence type="ECO:0000256" key="4">
    <source>
        <dbReference type="ARBA" id="ARBA00022605"/>
    </source>
</evidence>
<dbReference type="SUPFAM" id="SSF51730">
    <property type="entry name" value="FAD-linked oxidoreductase"/>
    <property type="match status" value="1"/>
</dbReference>
<evidence type="ECO:0000256" key="1">
    <source>
        <dbReference type="ARBA" id="ARBA00001974"/>
    </source>
</evidence>
<dbReference type="EC" id="1.5.1.54" evidence="12"/>
<evidence type="ECO:0000256" key="12">
    <source>
        <dbReference type="RuleBase" id="RU003862"/>
    </source>
</evidence>
<proteinExistence type="inferred from homology"/>
<evidence type="ECO:0000256" key="6">
    <source>
        <dbReference type="ARBA" id="ARBA00022827"/>
    </source>
</evidence>
<keyword evidence="6 12" id="KW-0274">FAD</keyword>
<evidence type="ECO:0000256" key="5">
    <source>
        <dbReference type="ARBA" id="ARBA00022630"/>
    </source>
</evidence>
<keyword evidence="9" id="KW-0486">Methionine biosynthesis</keyword>
<comment type="cofactor">
    <cofactor evidence="1 12">
        <name>FAD</name>
        <dbReference type="ChEBI" id="CHEBI:57692"/>
    </cofactor>
</comment>
<dbReference type="CDD" id="cd00537">
    <property type="entry name" value="MTHFR"/>
    <property type="match status" value="1"/>
</dbReference>
<keyword evidence="7 12" id="KW-0560">Oxidoreductase</keyword>
<dbReference type="NCBIfam" id="TIGR00676">
    <property type="entry name" value="fadh2"/>
    <property type="match status" value="1"/>
</dbReference>
<dbReference type="InterPro" id="IPR004620">
    <property type="entry name" value="MTHF_reductase_bac"/>
</dbReference>
<accession>A0ABP3YM27</accession>
<keyword evidence="14" id="KW-1185">Reference proteome</keyword>
<reference evidence="14" key="1">
    <citation type="journal article" date="2019" name="Int. J. Syst. Evol. Microbiol.">
        <title>The Global Catalogue of Microorganisms (GCM) 10K type strain sequencing project: providing services to taxonomists for standard genome sequencing and annotation.</title>
        <authorList>
            <consortium name="The Broad Institute Genomics Platform"/>
            <consortium name="The Broad Institute Genome Sequencing Center for Infectious Disease"/>
            <person name="Wu L."/>
            <person name="Ma J."/>
        </authorList>
    </citation>
    <scope>NUCLEOTIDE SEQUENCE [LARGE SCALE GENOMIC DNA]</scope>
    <source>
        <strain evidence="14">JCM 11117</strain>
    </source>
</reference>
<organism evidence="13 14">
    <name type="scientific">Pseudonocardia zijingensis</name>
    <dbReference type="NCBI Taxonomy" id="153376"/>
    <lineage>
        <taxon>Bacteria</taxon>
        <taxon>Bacillati</taxon>
        <taxon>Actinomycetota</taxon>
        <taxon>Actinomycetes</taxon>
        <taxon>Pseudonocardiales</taxon>
        <taxon>Pseudonocardiaceae</taxon>
        <taxon>Pseudonocardia</taxon>
    </lineage>
</organism>
<comment type="pathway">
    <text evidence="2 12">One-carbon metabolism; tetrahydrofolate interconversion.</text>
</comment>
<evidence type="ECO:0000256" key="2">
    <source>
        <dbReference type="ARBA" id="ARBA00004777"/>
    </source>
</evidence>
<evidence type="ECO:0000313" key="14">
    <source>
        <dbReference type="Proteomes" id="UP001499967"/>
    </source>
</evidence>
<dbReference type="InterPro" id="IPR029041">
    <property type="entry name" value="FAD-linked_oxidoreductase-like"/>
</dbReference>
<evidence type="ECO:0000313" key="13">
    <source>
        <dbReference type="EMBL" id="GAA0896447.1"/>
    </source>
</evidence>
<dbReference type="Proteomes" id="UP001499967">
    <property type="component" value="Unassembled WGS sequence"/>
</dbReference>
<dbReference type="PANTHER" id="PTHR45754:SF3">
    <property type="entry name" value="METHYLENETETRAHYDROFOLATE REDUCTASE (NADPH)"/>
    <property type="match status" value="1"/>
</dbReference>
<sequence length="300" mass="32347">MKVTDRISGDRPVFSVEFFPPKDEAGEVELWRAIRRLEPLDPAFVSVTYGAGGSSRDRTIRTTARIATDTTLVPMAHLTAVSHSVAELRQVVGAYAAAGISNVLAVRGDPPGDPLGEWVPHPEGLTYADELVRLVRRLGDFCVGVAAFPYGHPRSPDLDTDLARLVAKIRAGADFAISQLFLEPEGFLRLRDRLAAAGCDVPLLPGIMPLTTIRTLRRGPELSGAPLPSALVARMERYADDPAAFRAEGMDVTAEMCARLLAEGVRGLHFYTLNRSLATVELVQRLGLGARRAVPALSGC</sequence>
<keyword evidence="4" id="KW-0028">Amino-acid biosynthesis</keyword>
<evidence type="ECO:0000256" key="7">
    <source>
        <dbReference type="ARBA" id="ARBA00023002"/>
    </source>
</evidence>
<comment type="pathway">
    <text evidence="10">Amino-acid biosynthesis; L-methionine biosynthesis via de novo pathway.</text>
</comment>
<evidence type="ECO:0000256" key="10">
    <source>
        <dbReference type="ARBA" id="ARBA00034478"/>
    </source>
</evidence>
<evidence type="ECO:0000256" key="9">
    <source>
        <dbReference type="ARBA" id="ARBA00023167"/>
    </source>
</evidence>
<dbReference type="EMBL" id="BAAAHP010000171">
    <property type="protein sequence ID" value="GAA0896447.1"/>
    <property type="molecule type" value="Genomic_DNA"/>
</dbReference>
<gene>
    <name evidence="13" type="ORF">GCM10009559_55030</name>
</gene>
<name>A0ABP3YM27_9PSEU</name>
<dbReference type="InterPro" id="IPR003171">
    <property type="entry name" value="Mehydrof_redctse-like"/>
</dbReference>
<dbReference type="Pfam" id="PF02219">
    <property type="entry name" value="MTHFR"/>
    <property type="match status" value="1"/>
</dbReference>
<evidence type="ECO:0000256" key="8">
    <source>
        <dbReference type="ARBA" id="ARBA00023027"/>
    </source>
</evidence>
<dbReference type="PANTHER" id="PTHR45754">
    <property type="entry name" value="METHYLENETETRAHYDROFOLATE REDUCTASE"/>
    <property type="match status" value="1"/>
</dbReference>
<comment type="catalytic activity">
    <reaction evidence="11">
        <text>(6S)-5-methyl-5,6,7,8-tetrahydrofolate + NAD(+) = (6R)-5,10-methylene-5,6,7,8-tetrahydrofolate + NADH + H(+)</text>
        <dbReference type="Rhea" id="RHEA:19821"/>
        <dbReference type="ChEBI" id="CHEBI:15378"/>
        <dbReference type="ChEBI" id="CHEBI:15636"/>
        <dbReference type="ChEBI" id="CHEBI:18608"/>
        <dbReference type="ChEBI" id="CHEBI:57540"/>
        <dbReference type="ChEBI" id="CHEBI:57945"/>
        <dbReference type="EC" id="1.5.1.54"/>
    </reaction>
    <physiologicalReaction direction="right-to-left" evidence="11">
        <dbReference type="Rhea" id="RHEA:19823"/>
    </physiologicalReaction>
</comment>
<protein>
    <recommendedName>
        <fullName evidence="12">Methylenetetrahydrofolate reductase</fullName>
        <ecNumber evidence="12">1.5.1.54</ecNumber>
    </recommendedName>
</protein>
<keyword evidence="8" id="KW-0520">NAD</keyword>
<dbReference type="Gene3D" id="3.20.20.220">
    <property type="match status" value="1"/>
</dbReference>
<dbReference type="RefSeq" id="WP_343944506.1">
    <property type="nucleotide sequence ID" value="NZ_BAAAHP010000171.1"/>
</dbReference>
<keyword evidence="5 12" id="KW-0285">Flavoprotein</keyword>
<evidence type="ECO:0000256" key="11">
    <source>
        <dbReference type="ARBA" id="ARBA00048628"/>
    </source>
</evidence>
<evidence type="ECO:0000256" key="3">
    <source>
        <dbReference type="ARBA" id="ARBA00006743"/>
    </source>
</evidence>
<comment type="caution">
    <text evidence="13">The sequence shown here is derived from an EMBL/GenBank/DDBJ whole genome shotgun (WGS) entry which is preliminary data.</text>
</comment>